<dbReference type="AlphaFoldDB" id="A0AA38XS91"/>
<dbReference type="SUPFAM" id="SSF51182">
    <property type="entry name" value="RmlC-like cupins"/>
    <property type="match status" value="1"/>
</dbReference>
<keyword evidence="3" id="KW-1185">Reference proteome</keyword>
<protein>
    <recommendedName>
        <fullName evidence="1">Cupin type-2 domain-containing protein</fullName>
    </recommendedName>
</protein>
<sequence length="286" mass="32068">MKLVHGSDMEYTSSGLKHRPGAPLFKYLLLGEEDSPSNFFLMLARQEAFYSPRHHHNFEQFRFAYKGDITLGEGDDWILREGEVAYFPEGSWYGPQNDGDAVKEVLVLQFGGPSGQGYLSYAQLKSVQEEMNVKGIGRFEGGKFIPKEDPSKAVDGYEGLWEYKNGRKLEYPVARYRQPLLMNTTAFRWQKIDESEAPGTVEVKPLGVFSDGSVAANFFRLRDASMKLHPKKAIQLLFVFAGTGKIDDQGLREQSAVQLSPGEEAQLSAQGTQLEVLHFALPTFPS</sequence>
<organism evidence="2 3">
    <name type="scientific">Knufia peltigerae</name>
    <dbReference type="NCBI Taxonomy" id="1002370"/>
    <lineage>
        <taxon>Eukaryota</taxon>
        <taxon>Fungi</taxon>
        <taxon>Dikarya</taxon>
        <taxon>Ascomycota</taxon>
        <taxon>Pezizomycotina</taxon>
        <taxon>Eurotiomycetes</taxon>
        <taxon>Chaetothyriomycetidae</taxon>
        <taxon>Chaetothyriales</taxon>
        <taxon>Trichomeriaceae</taxon>
        <taxon>Knufia</taxon>
    </lineage>
</organism>
<accession>A0AA38XS91</accession>
<evidence type="ECO:0000313" key="2">
    <source>
        <dbReference type="EMBL" id="KAJ9619724.1"/>
    </source>
</evidence>
<comment type="caution">
    <text evidence="2">The sequence shown here is derived from an EMBL/GenBank/DDBJ whole genome shotgun (WGS) entry which is preliminary data.</text>
</comment>
<evidence type="ECO:0000259" key="1">
    <source>
        <dbReference type="Pfam" id="PF07883"/>
    </source>
</evidence>
<dbReference type="Pfam" id="PF07883">
    <property type="entry name" value="Cupin_2"/>
    <property type="match status" value="1"/>
</dbReference>
<evidence type="ECO:0000313" key="3">
    <source>
        <dbReference type="Proteomes" id="UP001172681"/>
    </source>
</evidence>
<dbReference type="Proteomes" id="UP001172681">
    <property type="component" value="Unassembled WGS sequence"/>
</dbReference>
<dbReference type="InterPro" id="IPR014710">
    <property type="entry name" value="RmlC-like_jellyroll"/>
</dbReference>
<dbReference type="Gene3D" id="2.60.120.10">
    <property type="entry name" value="Jelly Rolls"/>
    <property type="match status" value="1"/>
</dbReference>
<dbReference type="EMBL" id="JAPDRN010000130">
    <property type="protein sequence ID" value="KAJ9619724.1"/>
    <property type="molecule type" value="Genomic_DNA"/>
</dbReference>
<gene>
    <name evidence="2" type="ORF">H2204_012592</name>
</gene>
<dbReference type="InterPro" id="IPR013096">
    <property type="entry name" value="Cupin_2"/>
</dbReference>
<feature type="domain" description="Cupin type-2" evidence="1">
    <location>
        <begin position="48"/>
        <end position="107"/>
    </location>
</feature>
<reference evidence="2" key="1">
    <citation type="submission" date="2022-10" db="EMBL/GenBank/DDBJ databases">
        <title>Culturing micro-colonial fungi from biological soil crusts in the Mojave desert and describing Neophaeococcomyces mojavensis, and introducing the new genera and species Taxawa tesnikishii.</title>
        <authorList>
            <person name="Kurbessoian T."/>
            <person name="Stajich J.E."/>
        </authorList>
    </citation>
    <scope>NUCLEOTIDE SEQUENCE</scope>
    <source>
        <strain evidence="2">TK_35</strain>
    </source>
</reference>
<proteinExistence type="predicted"/>
<name>A0AA38XS91_9EURO</name>
<dbReference type="InterPro" id="IPR011051">
    <property type="entry name" value="RmlC_Cupin_sf"/>
</dbReference>
<dbReference type="CDD" id="cd02208">
    <property type="entry name" value="cupin_RmlC-like"/>
    <property type="match status" value="1"/>
</dbReference>